<feature type="non-terminal residue" evidence="1">
    <location>
        <position position="386"/>
    </location>
</feature>
<accession>A0A0F9LME7</accession>
<organism evidence="1">
    <name type="scientific">marine sediment metagenome</name>
    <dbReference type="NCBI Taxonomy" id="412755"/>
    <lineage>
        <taxon>unclassified sequences</taxon>
        <taxon>metagenomes</taxon>
        <taxon>ecological metagenomes</taxon>
    </lineage>
</organism>
<reference evidence="1" key="1">
    <citation type="journal article" date="2015" name="Nature">
        <title>Complex archaea that bridge the gap between prokaryotes and eukaryotes.</title>
        <authorList>
            <person name="Spang A."/>
            <person name="Saw J.H."/>
            <person name="Jorgensen S.L."/>
            <person name="Zaremba-Niedzwiedzka K."/>
            <person name="Martijn J."/>
            <person name="Lind A.E."/>
            <person name="van Eijk R."/>
            <person name="Schleper C."/>
            <person name="Guy L."/>
            <person name="Ettema T.J."/>
        </authorList>
    </citation>
    <scope>NUCLEOTIDE SEQUENCE</scope>
</reference>
<protein>
    <submittedName>
        <fullName evidence="1">Uncharacterized protein</fullName>
    </submittedName>
</protein>
<evidence type="ECO:0000313" key="1">
    <source>
        <dbReference type="EMBL" id="KKM88311.1"/>
    </source>
</evidence>
<dbReference type="AlphaFoldDB" id="A0A0F9LME7"/>
<sequence>MSFVKGRHDIGITDPVTSVNVGMMLAKREDRVTPIWEEHDGKHLADQFFTGAPSESYTDPETEMILGQSDFREGFGQEYFDSALRYYRSFGMDMRHKGRALLGWTATGITLPAITSVSITNADFELDANWTTGAGAAVRSLTQQNGGTYSWRVGTTDPSWVYQDLTYNANHIGHTFMLRCWIYQITANEGRIGIDDGDGAISYSDTFTATATWTQVTVSKMIGSSADKLKIILRYDGGTNYVYFDDIEIWQPVAGTIKAMKQFGDNQYFGIGNELHKLNGAGTGFTSLMIFPVAINSLEVFTDHMYSGLEDGVVIEDCEDAWTESVDAAVTSTLDSGDYKVGSGSAKFVAAAGIGVNTLWATEAISATNMSSADGIELWIKCSIAT</sequence>
<dbReference type="EMBL" id="LAZR01006975">
    <property type="protein sequence ID" value="KKM88311.1"/>
    <property type="molecule type" value="Genomic_DNA"/>
</dbReference>
<name>A0A0F9LME7_9ZZZZ</name>
<comment type="caution">
    <text evidence="1">The sequence shown here is derived from an EMBL/GenBank/DDBJ whole genome shotgun (WGS) entry which is preliminary data.</text>
</comment>
<dbReference type="Gene3D" id="2.60.120.260">
    <property type="entry name" value="Galactose-binding domain-like"/>
    <property type="match status" value="1"/>
</dbReference>
<proteinExistence type="predicted"/>
<gene>
    <name evidence="1" type="ORF">LCGC14_1260090</name>
</gene>